<dbReference type="AlphaFoldDB" id="A0A8H6HKE0"/>
<organism evidence="1 2">
    <name type="scientific">Ephemerocybe angulata</name>
    <dbReference type="NCBI Taxonomy" id="980116"/>
    <lineage>
        <taxon>Eukaryota</taxon>
        <taxon>Fungi</taxon>
        <taxon>Dikarya</taxon>
        <taxon>Basidiomycota</taxon>
        <taxon>Agaricomycotina</taxon>
        <taxon>Agaricomycetes</taxon>
        <taxon>Agaricomycetidae</taxon>
        <taxon>Agaricales</taxon>
        <taxon>Agaricineae</taxon>
        <taxon>Psathyrellaceae</taxon>
        <taxon>Ephemerocybe</taxon>
    </lineage>
</organism>
<comment type="caution">
    <text evidence="1">The sequence shown here is derived from an EMBL/GenBank/DDBJ whole genome shotgun (WGS) entry which is preliminary data.</text>
</comment>
<sequence>LPAIHYSSNHDYARVVSIPTLANPGGLDRFPCIEAVFGPHAHITSSTVDIQDVKGKTHRFVIFYQQGGSLEVNQAIQNLVPGSQWRGSIIVMMTGKNIPFIGLMSTHRHLATGALQKYVL</sequence>
<dbReference type="Proteomes" id="UP000521943">
    <property type="component" value="Unassembled WGS sequence"/>
</dbReference>
<feature type="non-terminal residue" evidence="1">
    <location>
        <position position="1"/>
    </location>
</feature>
<dbReference type="OrthoDB" id="2736048at2759"/>
<keyword evidence="2" id="KW-1185">Reference proteome</keyword>
<proteinExistence type="predicted"/>
<reference evidence="1 2" key="1">
    <citation type="submission" date="2020-07" db="EMBL/GenBank/DDBJ databases">
        <title>Comparative genomics of pyrophilous fungi reveals a link between fire events and developmental genes.</title>
        <authorList>
            <consortium name="DOE Joint Genome Institute"/>
            <person name="Steindorff A.S."/>
            <person name="Carver A."/>
            <person name="Calhoun S."/>
            <person name="Stillman K."/>
            <person name="Liu H."/>
            <person name="Lipzen A."/>
            <person name="Pangilinan J."/>
            <person name="Labutti K."/>
            <person name="Bruns T.D."/>
            <person name="Grigoriev I.V."/>
        </authorList>
    </citation>
    <scope>NUCLEOTIDE SEQUENCE [LARGE SCALE GENOMIC DNA]</scope>
    <source>
        <strain evidence="1 2">CBS 144469</strain>
    </source>
</reference>
<name>A0A8H6HKE0_9AGAR</name>
<gene>
    <name evidence="1" type="ORF">DFP72DRAFT_773175</name>
</gene>
<evidence type="ECO:0000313" key="1">
    <source>
        <dbReference type="EMBL" id="KAF6748650.1"/>
    </source>
</evidence>
<evidence type="ECO:0000313" key="2">
    <source>
        <dbReference type="Proteomes" id="UP000521943"/>
    </source>
</evidence>
<protein>
    <submittedName>
        <fullName evidence="1">Uncharacterized protein</fullName>
    </submittedName>
</protein>
<dbReference type="EMBL" id="JACGCI010000069">
    <property type="protein sequence ID" value="KAF6748650.1"/>
    <property type="molecule type" value="Genomic_DNA"/>
</dbReference>
<accession>A0A8H6HKE0</accession>
<feature type="non-terminal residue" evidence="1">
    <location>
        <position position="120"/>
    </location>
</feature>